<evidence type="ECO:0000313" key="2">
    <source>
        <dbReference type="EMBL" id="PWD51194.1"/>
    </source>
</evidence>
<gene>
    <name evidence="2" type="ORF">C8046_11585</name>
</gene>
<dbReference type="Proteomes" id="UP000245166">
    <property type="component" value="Unassembled WGS sequence"/>
</dbReference>
<name>A0A2U1ZW48_9MICO</name>
<organism evidence="2 3">
    <name type="scientific">Serinibacter arcticus</name>
    <dbReference type="NCBI Taxonomy" id="1655435"/>
    <lineage>
        <taxon>Bacteria</taxon>
        <taxon>Bacillati</taxon>
        <taxon>Actinomycetota</taxon>
        <taxon>Actinomycetes</taxon>
        <taxon>Micrococcales</taxon>
        <taxon>Beutenbergiaceae</taxon>
        <taxon>Serinibacter</taxon>
    </lineage>
</organism>
<dbReference type="AlphaFoldDB" id="A0A2U1ZW48"/>
<reference evidence="2 3" key="1">
    <citation type="submission" date="2018-03" db="EMBL/GenBank/DDBJ databases">
        <title>Genome assembly of novel Miniimonas species PCH200.</title>
        <authorList>
            <person name="Thakur V."/>
            <person name="Kumar V."/>
            <person name="Singh D."/>
        </authorList>
    </citation>
    <scope>NUCLEOTIDE SEQUENCE [LARGE SCALE GENOMIC DNA]</scope>
    <source>
        <strain evidence="2 3">PCH200</strain>
    </source>
</reference>
<proteinExistence type="predicted"/>
<sequence>MLSVLVVTGCSDSEPPVVTDDVGGPRETGEPSRSPEAPVAPAGAPPYAGPPYEVVITDENIGPAGLSQYWVTIENLDVSSTAYRDAVKEVVSDVAAGEQSADVIVTVVTDRKIAEAESPSTVLDFIEEYGDDYLVNAIPTLEVEGWVASYSGGLNPDQADPTDALDGYEILWWPYGDLEVEAWKPDLPAST</sequence>
<protein>
    <submittedName>
        <fullName evidence="2">Uncharacterized protein</fullName>
    </submittedName>
</protein>
<dbReference type="EMBL" id="PYHR01000002">
    <property type="protein sequence ID" value="PWD51194.1"/>
    <property type="molecule type" value="Genomic_DNA"/>
</dbReference>
<evidence type="ECO:0000313" key="3">
    <source>
        <dbReference type="Proteomes" id="UP000245166"/>
    </source>
</evidence>
<accession>A0A2U1ZW48</accession>
<evidence type="ECO:0000256" key="1">
    <source>
        <dbReference type="SAM" id="MobiDB-lite"/>
    </source>
</evidence>
<feature type="region of interest" description="Disordered" evidence="1">
    <location>
        <begin position="9"/>
        <end position="49"/>
    </location>
</feature>
<comment type="caution">
    <text evidence="2">The sequence shown here is derived from an EMBL/GenBank/DDBJ whole genome shotgun (WGS) entry which is preliminary data.</text>
</comment>
<keyword evidence="3" id="KW-1185">Reference proteome</keyword>